<dbReference type="InterPro" id="IPR012334">
    <property type="entry name" value="Pectin_lyas_fold"/>
</dbReference>
<keyword evidence="3 4" id="KW-0326">Glycosidase</keyword>
<dbReference type="PANTHER" id="PTHR31339">
    <property type="entry name" value="PECTIN LYASE-RELATED"/>
    <property type="match status" value="1"/>
</dbReference>
<feature type="chain" id="PRO_5047528617" evidence="5">
    <location>
        <begin position="20"/>
        <end position="467"/>
    </location>
</feature>
<dbReference type="Pfam" id="PF00295">
    <property type="entry name" value="Glyco_hydro_28"/>
    <property type="match status" value="1"/>
</dbReference>
<evidence type="ECO:0000256" key="4">
    <source>
        <dbReference type="RuleBase" id="RU361169"/>
    </source>
</evidence>
<evidence type="ECO:0000313" key="7">
    <source>
        <dbReference type="Proteomes" id="UP001165367"/>
    </source>
</evidence>
<name>A0ABS9KMI9_9BACT</name>
<comment type="caution">
    <text evidence="6">The sequence shown here is derived from an EMBL/GenBank/DDBJ whole genome shotgun (WGS) entry which is preliminary data.</text>
</comment>
<dbReference type="InterPro" id="IPR000743">
    <property type="entry name" value="Glyco_hydro_28"/>
</dbReference>
<keyword evidence="5" id="KW-0732">Signal</keyword>
<reference evidence="6" key="1">
    <citation type="submission" date="2022-01" db="EMBL/GenBank/DDBJ databases">
        <authorList>
            <person name="Jo J.-H."/>
            <person name="Im W.-T."/>
        </authorList>
    </citation>
    <scope>NUCLEOTIDE SEQUENCE</scope>
    <source>
        <strain evidence="6">NA20</strain>
    </source>
</reference>
<sequence>MRTSFLLLFTLLSSYWLHAQVDHNITTYKAKGDGKTLNTKAIQAAIDNCALKGGGTVWVPAGIFVTGCIYLKDNVNLHLSNGAVLKATPELSEYDRKTMALVYVRNAVNVSITGMGIINGNGKNFKFVEEGPDRPFVVLVESSKQVIIRDVKLYDGARWTLKLFDSDHVQVSGVTIYSHSNHNNDGIDIDSRNVTISDCIIDSDDDAICLKSENPNRITENITVTNCIVSSNCNFIKMGTGSFSGFRNISITNCVLKAAAETPFWKWHNIVKGVKDTISGLAGIALEIVDGGMMDQIVISNITMTGVQTPVFIRLGNRKNAVGSLKNVLISNITATANSLIPSIIAAVPGFYIENVTFRDMILRHTGGGTEEDVKRAVPENEAKYPENRMLGHTLPAYGLYVRHARNITLDNIQFIIAAADARPAIWLEDVKGVYIKDFSPGNNARPSAMIRQTNVTDFFYQNLREH</sequence>
<keyword evidence="2 4" id="KW-0378">Hydrolase</keyword>
<dbReference type="EMBL" id="JAKLTR010000002">
    <property type="protein sequence ID" value="MCG2613524.1"/>
    <property type="molecule type" value="Genomic_DNA"/>
</dbReference>
<dbReference type="Proteomes" id="UP001165367">
    <property type="component" value="Unassembled WGS sequence"/>
</dbReference>
<evidence type="ECO:0000313" key="6">
    <source>
        <dbReference type="EMBL" id="MCG2613524.1"/>
    </source>
</evidence>
<dbReference type="Gene3D" id="2.160.20.10">
    <property type="entry name" value="Single-stranded right-handed beta-helix, Pectin lyase-like"/>
    <property type="match status" value="1"/>
</dbReference>
<dbReference type="SUPFAM" id="SSF51126">
    <property type="entry name" value="Pectin lyase-like"/>
    <property type="match status" value="1"/>
</dbReference>
<dbReference type="InterPro" id="IPR051801">
    <property type="entry name" value="GH28_Enzymes"/>
</dbReference>
<proteinExistence type="inferred from homology"/>
<accession>A0ABS9KMI9</accession>
<comment type="similarity">
    <text evidence="1 4">Belongs to the glycosyl hydrolase 28 family.</text>
</comment>
<gene>
    <name evidence="6" type="ORF">LZZ85_04500</name>
</gene>
<dbReference type="RefSeq" id="WP_237868812.1">
    <property type="nucleotide sequence ID" value="NZ_JAKLTR010000002.1"/>
</dbReference>
<organism evidence="6 7">
    <name type="scientific">Terrimonas ginsenosidimutans</name>
    <dbReference type="NCBI Taxonomy" id="2908004"/>
    <lineage>
        <taxon>Bacteria</taxon>
        <taxon>Pseudomonadati</taxon>
        <taxon>Bacteroidota</taxon>
        <taxon>Chitinophagia</taxon>
        <taxon>Chitinophagales</taxon>
        <taxon>Chitinophagaceae</taxon>
        <taxon>Terrimonas</taxon>
    </lineage>
</organism>
<evidence type="ECO:0000256" key="5">
    <source>
        <dbReference type="SAM" id="SignalP"/>
    </source>
</evidence>
<dbReference type="InterPro" id="IPR011050">
    <property type="entry name" value="Pectin_lyase_fold/virulence"/>
</dbReference>
<dbReference type="SMART" id="SM00710">
    <property type="entry name" value="PbH1"/>
    <property type="match status" value="6"/>
</dbReference>
<dbReference type="GO" id="GO:0016787">
    <property type="term" value="F:hydrolase activity"/>
    <property type="evidence" value="ECO:0007669"/>
    <property type="project" value="UniProtKB-KW"/>
</dbReference>
<protein>
    <submittedName>
        <fullName evidence="6">Glycosyl hydrolase family 28 protein</fullName>
    </submittedName>
</protein>
<evidence type="ECO:0000256" key="2">
    <source>
        <dbReference type="ARBA" id="ARBA00022801"/>
    </source>
</evidence>
<dbReference type="InterPro" id="IPR006626">
    <property type="entry name" value="PbH1"/>
</dbReference>
<feature type="signal peptide" evidence="5">
    <location>
        <begin position="1"/>
        <end position="19"/>
    </location>
</feature>
<dbReference type="PANTHER" id="PTHR31339:SF9">
    <property type="entry name" value="PLASMIN AND FIBRONECTIN-BINDING PROTEIN A"/>
    <property type="match status" value="1"/>
</dbReference>
<keyword evidence="7" id="KW-1185">Reference proteome</keyword>
<evidence type="ECO:0000256" key="1">
    <source>
        <dbReference type="ARBA" id="ARBA00008834"/>
    </source>
</evidence>
<evidence type="ECO:0000256" key="3">
    <source>
        <dbReference type="ARBA" id="ARBA00023295"/>
    </source>
</evidence>